<dbReference type="SUPFAM" id="SSF48208">
    <property type="entry name" value="Six-hairpin glycosidases"/>
    <property type="match status" value="1"/>
</dbReference>
<dbReference type="GO" id="GO:0005975">
    <property type="term" value="P:carbohydrate metabolic process"/>
    <property type="evidence" value="ECO:0007669"/>
    <property type="project" value="InterPro"/>
</dbReference>
<evidence type="ECO:0000313" key="5">
    <source>
        <dbReference type="Proteomes" id="UP000184406"/>
    </source>
</evidence>
<gene>
    <name evidence="4" type="ORF">SAMN03080594_10759</name>
</gene>
<reference evidence="5" key="1">
    <citation type="submission" date="2016-11" db="EMBL/GenBank/DDBJ databases">
        <authorList>
            <person name="Varghese N."/>
            <person name="Submissions S."/>
        </authorList>
    </citation>
    <scope>NUCLEOTIDE SEQUENCE [LARGE SCALE GENOMIC DNA]</scope>
    <source>
        <strain evidence="5">DSM 17539</strain>
    </source>
</reference>
<dbReference type="InterPro" id="IPR013780">
    <property type="entry name" value="Glyco_hydro_b"/>
</dbReference>
<dbReference type="InterPro" id="IPR049053">
    <property type="entry name" value="AFCA-like_C"/>
</dbReference>
<dbReference type="InterPro" id="IPR054363">
    <property type="entry name" value="GH95_cat"/>
</dbReference>
<dbReference type="Gene3D" id="2.60.40.1180">
    <property type="entry name" value="Golgi alpha-mannosidase II"/>
    <property type="match status" value="1"/>
</dbReference>
<organism evidence="4 5">
    <name type="scientific">Arenibacter palladensis</name>
    <dbReference type="NCBI Taxonomy" id="237373"/>
    <lineage>
        <taxon>Bacteria</taxon>
        <taxon>Pseudomonadati</taxon>
        <taxon>Bacteroidota</taxon>
        <taxon>Flavobacteriia</taxon>
        <taxon>Flavobacteriales</taxon>
        <taxon>Flavobacteriaceae</taxon>
        <taxon>Arenibacter</taxon>
    </lineage>
</organism>
<dbReference type="Pfam" id="PF22124">
    <property type="entry name" value="Glyco_hydro_95_cat"/>
    <property type="match status" value="1"/>
</dbReference>
<evidence type="ECO:0000259" key="2">
    <source>
        <dbReference type="Pfam" id="PF21307"/>
    </source>
</evidence>
<sequence length="816" mass="90189">MIYTKMKDQKIGALIAVFLLFSLVGCKVKEKVAENNKMVLWYQSPAKKWTDAFPLGNGKLGAMCFGGADVERFQLNEKTLWAGIPSNPYAQDYNAKLKKVQSLILEGKIKEANKYGVENMTAAPASFRSYEPLADLLISFDNRDSVQNYKRELDLSQGIHRVTYSVMGSKIISESFISAVDNALYARIATKGTDKINCSIGLERAKDAIIKALPNGLLQMDGQIVDIEAPMARDENAGGSGAGGEHMRFAARLKTEVTGGSITALEDRLVVKEADELIIKLTAATDYNLSKLNFDSTIDPAVLANENLNKVIATSWSASKQAHVEDHRNLFERVELDFGNSPKDSLPTDQRLLAYKQEGQDPGLEAQLFQFGRYLLMGSSRADAVLPANLQGIWSERMWAPWEADYHLNVNLQMNYWPADVTNIPETLDPLVNWFELIAETSKPLAKEMYGSDGWFSHHASNPFGRVTPSASSFDSQFNNGVLDALPGAWMTMNLWDHYEFSQDKVFLKERLYPLLSGASEFILDVLVADSEGVLHFMPSSSPENQYRDIATGEMMRITSTSTYHLTIIKAVFKATLEAGSILGVGNEQRERILAAEAALPKIPIDSNNGRIMEWRQPLEEKEPGHRHLSHLLGLHPFTLITNETPELYEAASESLAWREKNGHGGMGWAYAHALLMHARLLEAEKAHKSVVTLLSKGNKSSLMNTIGPFQIDGNLGAVAGIAEMLIQSHTKDENGNYVIHLLPAIPEAWSNGKVSGLKARGNFEVDMEWSNGTLTSVLLYSKNGGSCSVKAGDDLMKVTLKAGEKKELTFETISN</sequence>
<proteinExistence type="predicted"/>
<evidence type="ECO:0000313" key="4">
    <source>
        <dbReference type="EMBL" id="SHF76370.1"/>
    </source>
</evidence>
<dbReference type="PANTHER" id="PTHR31084">
    <property type="entry name" value="ALPHA-L-FUCOSIDASE 2"/>
    <property type="match status" value="1"/>
</dbReference>
<dbReference type="OrthoDB" id="9802600at2"/>
<dbReference type="PANTHER" id="PTHR31084:SF0">
    <property type="entry name" value="ALPHA-L-FUCOSIDASE 2"/>
    <property type="match status" value="1"/>
</dbReference>
<dbReference type="Pfam" id="PF14498">
    <property type="entry name" value="Glyco_hyd_65N_2"/>
    <property type="match status" value="1"/>
</dbReference>
<dbReference type="GO" id="GO:0004560">
    <property type="term" value="F:alpha-L-fucosidase activity"/>
    <property type="evidence" value="ECO:0007669"/>
    <property type="project" value="InterPro"/>
</dbReference>
<dbReference type="Gene3D" id="2.70.98.50">
    <property type="entry name" value="putative glycoside hydrolase family protein from bacillus halodurans"/>
    <property type="match status" value="1"/>
</dbReference>
<dbReference type="InterPro" id="IPR027414">
    <property type="entry name" value="GH95_N_dom"/>
</dbReference>
<dbReference type="PIRSF" id="PIRSF007663">
    <property type="entry name" value="UCP007663"/>
    <property type="match status" value="1"/>
</dbReference>
<dbReference type="InterPro" id="IPR016518">
    <property type="entry name" value="Alpha-L-fucosidase"/>
</dbReference>
<feature type="domain" description="Glycosyl hydrolase family 95 N-terminal" evidence="1">
    <location>
        <begin position="40"/>
        <end position="288"/>
    </location>
</feature>
<evidence type="ECO:0000259" key="1">
    <source>
        <dbReference type="Pfam" id="PF14498"/>
    </source>
</evidence>
<protein>
    <submittedName>
        <fullName evidence="4">Alpha-L-fucosidase 2</fullName>
    </submittedName>
</protein>
<name>A0A1M5EB18_9FLAO</name>
<keyword evidence="5" id="KW-1185">Reference proteome</keyword>
<accession>A0A1M5EB18</accession>
<feature type="domain" description="Alpha fucosidase A-like C-terminal" evidence="2">
    <location>
        <begin position="738"/>
        <end position="804"/>
    </location>
</feature>
<dbReference type="EMBL" id="FQUX01000007">
    <property type="protein sequence ID" value="SHF76370.1"/>
    <property type="molecule type" value="Genomic_DNA"/>
</dbReference>
<dbReference type="AlphaFoldDB" id="A0A1M5EB18"/>
<evidence type="ECO:0000259" key="3">
    <source>
        <dbReference type="Pfam" id="PF22124"/>
    </source>
</evidence>
<dbReference type="PROSITE" id="PS51257">
    <property type="entry name" value="PROKAR_LIPOPROTEIN"/>
    <property type="match status" value="1"/>
</dbReference>
<dbReference type="Pfam" id="PF21307">
    <property type="entry name" value="Glyco_hydro_95_C"/>
    <property type="match status" value="1"/>
</dbReference>
<feature type="domain" description="Glycosyl hydrolase family 95 catalytic" evidence="3">
    <location>
        <begin position="316"/>
        <end position="726"/>
    </location>
</feature>
<dbReference type="Proteomes" id="UP000184406">
    <property type="component" value="Unassembled WGS sequence"/>
</dbReference>
<dbReference type="InterPro" id="IPR008928">
    <property type="entry name" value="6-hairpin_glycosidase_sf"/>
</dbReference>